<evidence type="ECO:0000313" key="4">
    <source>
        <dbReference type="Proteomes" id="UP000650582"/>
    </source>
</evidence>
<evidence type="ECO:0000256" key="1">
    <source>
        <dbReference type="SAM" id="SignalP"/>
    </source>
</evidence>
<evidence type="ECO:0000313" key="3">
    <source>
        <dbReference type="EMBL" id="KAF8682848.1"/>
    </source>
</evidence>
<proteinExistence type="predicted"/>
<dbReference type="InterPro" id="IPR002227">
    <property type="entry name" value="Tyrosinase_Cu-bd"/>
</dbReference>
<dbReference type="AlphaFoldDB" id="A0A8H7HD61"/>
<name>A0A8H7HD61_9AGAM</name>
<protein>
    <submittedName>
        <fullName evidence="3">Di-copper centre-containing protein</fullName>
    </submittedName>
</protein>
<dbReference type="Pfam" id="PF00264">
    <property type="entry name" value="Tyrosinase"/>
    <property type="match status" value="1"/>
</dbReference>
<feature type="domain" description="Tyrosinase copper-binding" evidence="2">
    <location>
        <begin position="86"/>
        <end position="113"/>
    </location>
</feature>
<comment type="caution">
    <text evidence="3">The sequence shown here is derived from an EMBL/GenBank/DDBJ whole genome shotgun (WGS) entry which is preliminary data.</text>
</comment>
<dbReference type="Proteomes" id="UP000650582">
    <property type="component" value="Unassembled WGS sequence"/>
</dbReference>
<organism evidence="3 4">
    <name type="scientific">Rhizoctonia solani</name>
    <dbReference type="NCBI Taxonomy" id="456999"/>
    <lineage>
        <taxon>Eukaryota</taxon>
        <taxon>Fungi</taxon>
        <taxon>Dikarya</taxon>
        <taxon>Basidiomycota</taxon>
        <taxon>Agaricomycotina</taxon>
        <taxon>Agaricomycetes</taxon>
        <taxon>Cantharellales</taxon>
        <taxon>Ceratobasidiaceae</taxon>
        <taxon>Rhizoctonia</taxon>
    </lineage>
</organism>
<feature type="signal peptide" evidence="1">
    <location>
        <begin position="1"/>
        <end position="19"/>
    </location>
</feature>
<accession>A0A8H7HD61</accession>
<sequence>MKLLISLGFIALLPLVSRAQYTNKCTSLEVRKEWRALTRAERKAWIDANNCLNKKPSNGKLNLEVDTNKYDNPFFYIPPYNSSGSYYDDLVYVHMNLNPVIHFTGQFLPWHRYVSASSVMSID</sequence>
<gene>
    <name evidence="3" type="ORF">RHS04_02039</name>
</gene>
<evidence type="ECO:0000259" key="2">
    <source>
        <dbReference type="Pfam" id="PF00264"/>
    </source>
</evidence>
<feature type="chain" id="PRO_5033989113" evidence="1">
    <location>
        <begin position="20"/>
        <end position="123"/>
    </location>
</feature>
<dbReference type="SUPFAM" id="SSF48056">
    <property type="entry name" value="Di-copper centre-containing domain"/>
    <property type="match status" value="1"/>
</dbReference>
<keyword evidence="1" id="KW-0732">Signal</keyword>
<dbReference type="GO" id="GO:0016491">
    <property type="term" value="F:oxidoreductase activity"/>
    <property type="evidence" value="ECO:0007669"/>
    <property type="project" value="InterPro"/>
</dbReference>
<dbReference type="Gene3D" id="1.10.1280.10">
    <property type="entry name" value="Di-copper center containing domain from catechol oxidase"/>
    <property type="match status" value="1"/>
</dbReference>
<dbReference type="EMBL" id="JACYCC010000035">
    <property type="protein sequence ID" value="KAF8682848.1"/>
    <property type="molecule type" value="Genomic_DNA"/>
</dbReference>
<dbReference type="InterPro" id="IPR008922">
    <property type="entry name" value="Di-copper_centre_dom_sf"/>
</dbReference>
<reference evidence="3" key="1">
    <citation type="submission" date="2020-09" db="EMBL/GenBank/DDBJ databases">
        <title>Comparative genome analyses of four rice-infecting Rhizoctonia solani isolates reveal extensive enrichment of homogalacturonan modification genes.</title>
        <authorList>
            <person name="Lee D.-Y."/>
            <person name="Jeon J."/>
            <person name="Kim K.-T."/>
            <person name="Cheong K."/>
            <person name="Song H."/>
            <person name="Choi G."/>
            <person name="Ko J."/>
            <person name="Opiyo S.O."/>
            <person name="Zuo S."/>
            <person name="Madhav S."/>
            <person name="Lee Y.-H."/>
            <person name="Wang G.-L."/>
        </authorList>
    </citation>
    <scope>NUCLEOTIDE SEQUENCE</scope>
    <source>
        <strain evidence="3">AG1-IA YN-7</strain>
    </source>
</reference>